<evidence type="ECO:0000259" key="4">
    <source>
        <dbReference type="Pfam" id="PF16113"/>
    </source>
</evidence>
<gene>
    <name evidence="5" type="ORF">CCC_02450</name>
</gene>
<dbReference type="InterPro" id="IPR029045">
    <property type="entry name" value="ClpP/crotonase-like_dom_sf"/>
</dbReference>
<reference evidence="5 6" key="1">
    <citation type="submission" date="2015-01" db="EMBL/GenBank/DDBJ databases">
        <title>Genome Sequence of Magnetospirillum magnetotacticum Strain MS-1.</title>
        <authorList>
            <person name="Marinov G.K."/>
            <person name="Smalley M.D."/>
            <person name="DeSalvo G."/>
        </authorList>
    </citation>
    <scope>NUCLEOTIDE SEQUENCE [LARGE SCALE GENOMIC DNA]</scope>
    <source>
        <strain evidence="5 6">MS-1</strain>
    </source>
</reference>
<dbReference type="InterPro" id="IPR032259">
    <property type="entry name" value="HIBYL-CoA-H"/>
</dbReference>
<feature type="domain" description="Enoyl-CoA hydratase/isomerase" evidence="4">
    <location>
        <begin position="14"/>
        <end position="341"/>
    </location>
</feature>
<dbReference type="STRING" id="272627.CCC_02450"/>
<dbReference type="RefSeq" id="WP_009868424.1">
    <property type="nucleotide sequence ID" value="NZ_JXSL01000027.1"/>
</dbReference>
<dbReference type="InterPro" id="IPR045004">
    <property type="entry name" value="ECH_dom"/>
</dbReference>
<keyword evidence="3 5" id="KW-0378">Hydrolase</keyword>
<proteinExistence type="predicted"/>
<accession>A0A0C2YWC3</accession>
<dbReference type="Gene3D" id="3.90.226.10">
    <property type="entry name" value="2-enoyl-CoA Hydratase, Chain A, domain 1"/>
    <property type="match status" value="1"/>
</dbReference>
<sequence length="352" mass="39116">MGEETRIDRSGRLGRIVLNRPKVLNALSATQYHQITDCLSQWEIDPDIAVILIEGEGDRAFCAGGDIRMVWDAARRGDHAFNLDVFRTEYRLNRRIHHYPKPYVSLLDGICMGGGAGLSVNGRYRIATERTRFAMPETGIGFFPDVGATHFLNRCPGSVGLYLGLTGRQLGPADCLWAGIATHFVPVERLDELHNALDAAALSSDPTDAVAATLSRFHQPPGDGPLLRHLDTLECCFAMGRLEDVVEGLRRDGGQWAWDTIWDLSGRAPLSLAVTHRQLREGKGMEFDEAISREFRLAWHFLAGHDFLEGIRALVVDKDRRPVWSPSSLAEVDELSVAAYFQMLGDDELPLP</sequence>
<dbReference type="PANTHER" id="PTHR43176:SF3">
    <property type="entry name" value="3-HYDROXYISOBUTYRYL-COA HYDROLASE, MITOCHONDRIAL"/>
    <property type="match status" value="1"/>
</dbReference>
<protein>
    <recommendedName>
        <fullName evidence="2">3-hydroxyisobutyryl-CoA hydrolase</fullName>
        <ecNumber evidence="2">3.1.2.4</ecNumber>
    </recommendedName>
</protein>
<dbReference type="NCBIfam" id="NF004127">
    <property type="entry name" value="PRK05617.1"/>
    <property type="match status" value="1"/>
</dbReference>
<organism evidence="5 6">
    <name type="scientific">Paramagnetospirillum magnetotacticum MS-1</name>
    <dbReference type="NCBI Taxonomy" id="272627"/>
    <lineage>
        <taxon>Bacteria</taxon>
        <taxon>Pseudomonadati</taxon>
        <taxon>Pseudomonadota</taxon>
        <taxon>Alphaproteobacteria</taxon>
        <taxon>Rhodospirillales</taxon>
        <taxon>Magnetospirillaceae</taxon>
        <taxon>Paramagnetospirillum</taxon>
    </lineage>
</organism>
<comment type="caution">
    <text evidence="5">The sequence shown here is derived from an EMBL/GenBank/DDBJ whole genome shotgun (WGS) entry which is preliminary data.</text>
</comment>
<dbReference type="Proteomes" id="UP000031971">
    <property type="component" value="Unassembled WGS sequence"/>
</dbReference>
<dbReference type="SUPFAM" id="SSF52096">
    <property type="entry name" value="ClpP/crotonase"/>
    <property type="match status" value="1"/>
</dbReference>
<keyword evidence="6" id="KW-1185">Reference proteome</keyword>
<name>A0A0C2YWC3_PARME</name>
<dbReference type="EC" id="3.1.2.4" evidence="2"/>
<dbReference type="PANTHER" id="PTHR43176">
    <property type="entry name" value="3-HYDROXYISOBUTYRYL-COA HYDROLASE-RELATED"/>
    <property type="match status" value="1"/>
</dbReference>
<dbReference type="OrthoDB" id="9790967at2"/>
<evidence type="ECO:0000313" key="5">
    <source>
        <dbReference type="EMBL" id="KIL99000.1"/>
    </source>
</evidence>
<dbReference type="CDD" id="cd06558">
    <property type="entry name" value="crotonase-like"/>
    <property type="match status" value="1"/>
</dbReference>
<comment type="catalytic activity">
    <reaction evidence="1">
        <text>3-hydroxy-2-methylpropanoyl-CoA + H2O = 3-hydroxy-2-methylpropanoate + CoA + H(+)</text>
        <dbReference type="Rhea" id="RHEA:20888"/>
        <dbReference type="ChEBI" id="CHEBI:11805"/>
        <dbReference type="ChEBI" id="CHEBI:15377"/>
        <dbReference type="ChEBI" id="CHEBI:15378"/>
        <dbReference type="ChEBI" id="CHEBI:57287"/>
        <dbReference type="ChEBI" id="CHEBI:57340"/>
        <dbReference type="EC" id="3.1.2.4"/>
    </reaction>
</comment>
<evidence type="ECO:0000313" key="6">
    <source>
        <dbReference type="Proteomes" id="UP000031971"/>
    </source>
</evidence>
<dbReference type="Pfam" id="PF16113">
    <property type="entry name" value="ECH_2"/>
    <property type="match status" value="1"/>
</dbReference>
<evidence type="ECO:0000256" key="2">
    <source>
        <dbReference type="ARBA" id="ARBA00011915"/>
    </source>
</evidence>
<dbReference type="EMBL" id="JXSL01000027">
    <property type="protein sequence ID" value="KIL99000.1"/>
    <property type="molecule type" value="Genomic_DNA"/>
</dbReference>
<dbReference type="GO" id="GO:0006574">
    <property type="term" value="P:L-valine catabolic process"/>
    <property type="evidence" value="ECO:0007669"/>
    <property type="project" value="TreeGrafter"/>
</dbReference>
<evidence type="ECO:0000256" key="3">
    <source>
        <dbReference type="ARBA" id="ARBA00022801"/>
    </source>
</evidence>
<dbReference type="GO" id="GO:0003860">
    <property type="term" value="F:3-hydroxyisobutyryl-CoA hydrolase activity"/>
    <property type="evidence" value="ECO:0007669"/>
    <property type="project" value="UniProtKB-EC"/>
</dbReference>
<evidence type="ECO:0000256" key="1">
    <source>
        <dbReference type="ARBA" id="ARBA00001709"/>
    </source>
</evidence>
<dbReference type="AlphaFoldDB" id="A0A0C2YWC3"/>